<dbReference type="SUPFAM" id="SSF54631">
    <property type="entry name" value="CBS-domain pair"/>
    <property type="match status" value="1"/>
</dbReference>
<organism evidence="11 12">
    <name type="scientific">Ferrimonas marina</name>
    <dbReference type="NCBI Taxonomy" id="299255"/>
    <lineage>
        <taxon>Bacteria</taxon>
        <taxon>Pseudomonadati</taxon>
        <taxon>Pseudomonadota</taxon>
        <taxon>Gammaproteobacteria</taxon>
        <taxon>Alteromonadales</taxon>
        <taxon>Ferrimonadaceae</taxon>
        <taxon>Ferrimonas</taxon>
    </lineage>
</organism>
<dbReference type="InterPro" id="IPR006668">
    <property type="entry name" value="Mg_transptr_MgtE_intracell_dom"/>
</dbReference>
<dbReference type="InterPro" id="IPR000644">
    <property type="entry name" value="CBS_dom"/>
</dbReference>
<dbReference type="OrthoDB" id="9790355at2"/>
<dbReference type="AlphaFoldDB" id="A0A1M5ZLC1"/>
<gene>
    <name evidence="11" type="ORF">SAMN02745129_0396</name>
</gene>
<dbReference type="RefSeq" id="WP_067665332.1">
    <property type="nucleotide sequence ID" value="NZ_FQXG01000013.1"/>
</dbReference>
<evidence type="ECO:0000313" key="11">
    <source>
        <dbReference type="EMBL" id="SHI24938.1"/>
    </source>
</evidence>
<dbReference type="InterPro" id="IPR006667">
    <property type="entry name" value="SLC41_membr_dom"/>
</dbReference>
<dbReference type="SMART" id="SM00924">
    <property type="entry name" value="MgtE_N"/>
    <property type="match status" value="1"/>
</dbReference>
<keyword evidence="5 9" id="KW-0460">Magnesium</keyword>
<proteinExistence type="inferred from homology"/>
<keyword evidence="9" id="KW-1003">Cell membrane</keyword>
<dbReference type="Gene3D" id="3.10.580.10">
    <property type="entry name" value="CBS-domain"/>
    <property type="match status" value="1"/>
</dbReference>
<dbReference type="SMART" id="SM00116">
    <property type="entry name" value="CBS"/>
    <property type="match status" value="2"/>
</dbReference>
<keyword evidence="4 9" id="KW-0812">Transmembrane</keyword>
<evidence type="ECO:0000256" key="4">
    <source>
        <dbReference type="ARBA" id="ARBA00022692"/>
    </source>
</evidence>
<dbReference type="PROSITE" id="PS51371">
    <property type="entry name" value="CBS"/>
    <property type="match status" value="2"/>
</dbReference>
<evidence type="ECO:0000256" key="3">
    <source>
        <dbReference type="ARBA" id="ARBA00022448"/>
    </source>
</evidence>
<dbReference type="Gene3D" id="1.25.60.10">
    <property type="entry name" value="MgtE N-terminal domain-like"/>
    <property type="match status" value="1"/>
</dbReference>
<dbReference type="STRING" id="299255.SAMN02745129_0396"/>
<feature type="domain" description="CBS" evidence="10">
    <location>
        <begin position="136"/>
        <end position="199"/>
    </location>
</feature>
<evidence type="ECO:0000313" key="12">
    <source>
        <dbReference type="Proteomes" id="UP000184268"/>
    </source>
</evidence>
<dbReference type="Pfam" id="PF03448">
    <property type="entry name" value="MgtE_N"/>
    <property type="match status" value="1"/>
</dbReference>
<dbReference type="Pfam" id="PF01769">
    <property type="entry name" value="MgtE"/>
    <property type="match status" value="1"/>
</dbReference>
<feature type="transmembrane region" description="Helical" evidence="9">
    <location>
        <begin position="316"/>
        <end position="337"/>
    </location>
</feature>
<keyword evidence="6 9" id="KW-1133">Transmembrane helix</keyword>
<keyword evidence="9" id="KW-0479">Metal-binding</keyword>
<evidence type="ECO:0000256" key="5">
    <source>
        <dbReference type="ARBA" id="ARBA00022842"/>
    </source>
</evidence>
<dbReference type="EMBL" id="FQXG01000013">
    <property type="protein sequence ID" value="SHI24938.1"/>
    <property type="molecule type" value="Genomic_DNA"/>
</dbReference>
<comment type="similarity">
    <text evidence="2 9">Belongs to the SLC41A transporter family.</text>
</comment>
<protein>
    <recommendedName>
        <fullName evidence="9">Magnesium transporter MgtE</fullName>
    </recommendedName>
</protein>
<evidence type="ECO:0000256" key="8">
    <source>
        <dbReference type="PROSITE-ProRule" id="PRU00703"/>
    </source>
</evidence>
<keyword evidence="8" id="KW-0129">CBS domain</keyword>
<feature type="transmembrane region" description="Helical" evidence="9">
    <location>
        <begin position="358"/>
        <end position="378"/>
    </location>
</feature>
<dbReference type="Proteomes" id="UP000184268">
    <property type="component" value="Unassembled WGS sequence"/>
</dbReference>
<feature type="domain" description="CBS" evidence="10">
    <location>
        <begin position="200"/>
        <end position="256"/>
    </location>
</feature>
<keyword evidence="3 9" id="KW-0813">Transport</keyword>
<evidence type="ECO:0000256" key="2">
    <source>
        <dbReference type="ARBA" id="ARBA00009749"/>
    </source>
</evidence>
<dbReference type="PANTHER" id="PTHR43773:SF1">
    <property type="entry name" value="MAGNESIUM TRANSPORTER MGTE"/>
    <property type="match status" value="1"/>
</dbReference>
<dbReference type="GO" id="GO:0005886">
    <property type="term" value="C:plasma membrane"/>
    <property type="evidence" value="ECO:0007669"/>
    <property type="project" value="UniProtKB-SubCell"/>
</dbReference>
<name>A0A1M5ZLC1_9GAMM</name>
<sequence>MQKEQLFATLSEALAANDKRAVRAELEQMHAADFALAVNEFNAPLAAKLLDLLSLPDHAEVFPYLVPQMQADIAAQMPRNELAALFSQMESDERADLFNQLSKEQQQSLLPGLAQAEREDVRRLASYPEKTAGAQMSSDYATLRSHWTVRKALQRLRLEAPDKETIYQTYVIDGDRHLVGTISLRELILSNPESLVADIMLTEVVFVRVDEDQEDVAEKIRHYDLLALPVLDSAERLVGIVTYDDAMDAVVEEATEDAHKSASVAALEAPMATVSSWELYRKRVGWLVLLVFGALLSGAGIAHFEEIIESNVALVFFMPLLVGAGGNAGSQSAALMVRALATGEVEMKDWVKVLGREIFVAGALGLTMAFAVFGLGLFRGGPDIAITVAAAMVCVVLAGSLIGLCLPFILSRINMDPATASGPLVTTIVDAIGVVIYLGFATVVLGLTL</sequence>
<keyword evidence="12" id="KW-1185">Reference proteome</keyword>
<evidence type="ECO:0000256" key="9">
    <source>
        <dbReference type="RuleBase" id="RU362011"/>
    </source>
</evidence>
<feature type="transmembrane region" description="Helical" evidence="9">
    <location>
        <begin position="384"/>
        <end position="410"/>
    </location>
</feature>
<dbReference type="GO" id="GO:0015095">
    <property type="term" value="F:magnesium ion transmembrane transporter activity"/>
    <property type="evidence" value="ECO:0007669"/>
    <property type="project" value="UniProtKB-UniRule"/>
</dbReference>
<dbReference type="NCBIfam" id="TIGR00400">
    <property type="entry name" value="mgtE"/>
    <property type="match status" value="1"/>
</dbReference>
<evidence type="ECO:0000256" key="1">
    <source>
        <dbReference type="ARBA" id="ARBA00004141"/>
    </source>
</evidence>
<dbReference type="SUPFAM" id="SSF161093">
    <property type="entry name" value="MgtE membrane domain-like"/>
    <property type="match status" value="1"/>
</dbReference>
<dbReference type="InterPro" id="IPR006669">
    <property type="entry name" value="MgtE_transporter"/>
</dbReference>
<feature type="transmembrane region" description="Helical" evidence="9">
    <location>
        <begin position="284"/>
        <end position="304"/>
    </location>
</feature>
<dbReference type="CDD" id="cd04606">
    <property type="entry name" value="CBS_pair_Mg_transporter"/>
    <property type="match status" value="1"/>
</dbReference>
<dbReference type="PANTHER" id="PTHR43773">
    <property type="entry name" value="MAGNESIUM TRANSPORTER MGTE"/>
    <property type="match status" value="1"/>
</dbReference>
<dbReference type="GO" id="GO:0046872">
    <property type="term" value="F:metal ion binding"/>
    <property type="evidence" value="ECO:0007669"/>
    <property type="project" value="UniProtKB-KW"/>
</dbReference>
<dbReference type="InterPro" id="IPR038076">
    <property type="entry name" value="MgtE_N_sf"/>
</dbReference>
<evidence type="ECO:0000256" key="6">
    <source>
        <dbReference type="ARBA" id="ARBA00022989"/>
    </source>
</evidence>
<dbReference type="Pfam" id="PF00571">
    <property type="entry name" value="CBS"/>
    <property type="match status" value="2"/>
</dbReference>
<accession>A0A1M5ZLC1</accession>
<evidence type="ECO:0000256" key="7">
    <source>
        <dbReference type="ARBA" id="ARBA00023136"/>
    </source>
</evidence>
<dbReference type="SUPFAM" id="SSF158791">
    <property type="entry name" value="MgtE N-terminal domain-like"/>
    <property type="match status" value="1"/>
</dbReference>
<keyword evidence="7 9" id="KW-0472">Membrane</keyword>
<dbReference type="InterPro" id="IPR046342">
    <property type="entry name" value="CBS_dom_sf"/>
</dbReference>
<comment type="subcellular location">
    <subcellularLocation>
        <location evidence="9">Cell membrane</location>
        <topology evidence="9">Multi-pass membrane protein</topology>
    </subcellularLocation>
    <subcellularLocation>
        <location evidence="1">Membrane</location>
        <topology evidence="1">Multi-pass membrane protein</topology>
    </subcellularLocation>
</comment>
<comment type="function">
    <text evidence="9">Acts as a magnesium transporter.</text>
</comment>
<reference evidence="11 12" key="1">
    <citation type="submission" date="2016-11" db="EMBL/GenBank/DDBJ databases">
        <authorList>
            <person name="Jaros S."/>
            <person name="Januszkiewicz K."/>
            <person name="Wedrychowicz H."/>
        </authorList>
    </citation>
    <scope>NUCLEOTIDE SEQUENCE [LARGE SCALE GENOMIC DNA]</scope>
    <source>
        <strain evidence="11 12">DSM 16917</strain>
    </source>
</reference>
<feature type="transmembrane region" description="Helical" evidence="9">
    <location>
        <begin position="422"/>
        <end position="447"/>
    </location>
</feature>
<dbReference type="Gene3D" id="1.10.357.20">
    <property type="entry name" value="SLC41 divalent cation transporters, integral membrane domain"/>
    <property type="match status" value="1"/>
</dbReference>
<evidence type="ECO:0000259" key="10">
    <source>
        <dbReference type="PROSITE" id="PS51371"/>
    </source>
</evidence>
<dbReference type="InterPro" id="IPR036739">
    <property type="entry name" value="SLC41_membr_dom_sf"/>
</dbReference>
<comment type="subunit">
    <text evidence="9">Homodimer.</text>
</comment>